<dbReference type="SUPFAM" id="SSF56281">
    <property type="entry name" value="Metallo-hydrolase/oxidoreductase"/>
    <property type="match status" value="1"/>
</dbReference>
<dbReference type="Gene3D" id="3.60.15.10">
    <property type="entry name" value="Ribonuclease Z/Hydroxyacylglutathione hydrolase-like"/>
    <property type="match status" value="1"/>
</dbReference>
<sequence>MSQLKIILINVAWGDSIFLESTDSNGNEHYALIDSNDTSNFRSSLIFLKRYFQRKFNTSSIVKPTFDWVMLSHAHLDHGQGLKEIMRFFGTSRFYYPKSILNSNLAHLQNYANRVGVNHQAIDNNRVFPDFGDVKIDILWPNEDEISDNENDNSIVMALNLHNMTCMLTGDAEEDVWNVIKSQIPSNTAFFKVPHHGSRHGTLDHSGQGTWTTDCPNNAFLAMSTHNRPYNHPHVEVLDVLNNQGFTYARTDDNYHVEVTINSNGISTKYSE</sequence>
<evidence type="ECO:0000313" key="2">
    <source>
        <dbReference type="Proteomes" id="UP000533900"/>
    </source>
</evidence>
<dbReference type="RefSeq" id="WP_185788914.1">
    <property type="nucleotide sequence ID" value="NZ_JACLCP010000002.1"/>
</dbReference>
<gene>
    <name evidence="1" type="ORF">H7F21_08875</name>
</gene>
<evidence type="ECO:0008006" key="3">
    <source>
        <dbReference type="Google" id="ProtNLM"/>
    </source>
</evidence>
<dbReference type="PANTHER" id="PTHR30619">
    <property type="entry name" value="DNA INTERNALIZATION/COMPETENCE PROTEIN COMEC/REC2"/>
    <property type="match status" value="1"/>
</dbReference>
<proteinExistence type="predicted"/>
<dbReference type="Proteomes" id="UP000533900">
    <property type="component" value="Unassembled WGS sequence"/>
</dbReference>
<dbReference type="AlphaFoldDB" id="A0A842ITL0"/>
<organism evidence="1 2">
    <name type="scientific">Winogradskyella flava</name>
    <dbReference type="NCBI Taxonomy" id="1884876"/>
    <lineage>
        <taxon>Bacteria</taxon>
        <taxon>Pseudomonadati</taxon>
        <taxon>Bacteroidota</taxon>
        <taxon>Flavobacteriia</taxon>
        <taxon>Flavobacteriales</taxon>
        <taxon>Flavobacteriaceae</taxon>
        <taxon>Winogradskyella</taxon>
    </lineage>
</organism>
<evidence type="ECO:0000313" key="1">
    <source>
        <dbReference type="EMBL" id="MBC2845204.1"/>
    </source>
</evidence>
<dbReference type="EMBL" id="JACLCP010000002">
    <property type="protein sequence ID" value="MBC2845204.1"/>
    <property type="molecule type" value="Genomic_DNA"/>
</dbReference>
<dbReference type="InterPro" id="IPR052159">
    <property type="entry name" value="Competence_DNA_uptake"/>
</dbReference>
<dbReference type="InterPro" id="IPR036866">
    <property type="entry name" value="RibonucZ/Hydroxyglut_hydro"/>
</dbReference>
<name>A0A842ITL0_9FLAO</name>
<dbReference type="PANTHER" id="PTHR30619:SF1">
    <property type="entry name" value="RECOMBINATION PROTEIN 2"/>
    <property type="match status" value="1"/>
</dbReference>
<accession>A0A842ITL0</accession>
<protein>
    <recommendedName>
        <fullName evidence="3">Metallo-beta-lactamase domain-containing protein</fullName>
    </recommendedName>
</protein>
<reference evidence="1" key="1">
    <citation type="submission" date="2020-08" db="EMBL/GenBank/DDBJ databases">
        <title>Winogradskyella ouciana sp. nov., isolated from the hadal seawater of the Mariana Trench.</title>
        <authorList>
            <person name="He X."/>
        </authorList>
    </citation>
    <scope>NUCLEOTIDE SEQUENCE [LARGE SCALE GENOMIC DNA]</scope>
    <source>
        <strain evidence="1">KCTC 52348</strain>
    </source>
</reference>
<comment type="caution">
    <text evidence="1">The sequence shown here is derived from an EMBL/GenBank/DDBJ whole genome shotgun (WGS) entry which is preliminary data.</text>
</comment>
<keyword evidence="2" id="KW-1185">Reference proteome</keyword>